<feature type="compositionally biased region" description="Polar residues" evidence="1">
    <location>
        <begin position="40"/>
        <end position="70"/>
    </location>
</feature>
<protein>
    <submittedName>
        <fullName evidence="2">Uncharacterized protein</fullName>
    </submittedName>
</protein>
<accession>A0A4Y9SVR5</accession>
<evidence type="ECO:0000313" key="3">
    <source>
        <dbReference type="Proteomes" id="UP000297258"/>
    </source>
</evidence>
<keyword evidence="3" id="KW-1185">Reference proteome</keyword>
<organism evidence="2 3">
    <name type="scientific">Massilia horti</name>
    <dbReference type="NCBI Taxonomy" id="2562153"/>
    <lineage>
        <taxon>Bacteria</taxon>
        <taxon>Pseudomonadati</taxon>
        <taxon>Pseudomonadota</taxon>
        <taxon>Betaproteobacteria</taxon>
        <taxon>Burkholderiales</taxon>
        <taxon>Oxalobacteraceae</taxon>
        <taxon>Telluria group</taxon>
        <taxon>Massilia</taxon>
    </lineage>
</organism>
<dbReference type="RefSeq" id="WP_135190622.1">
    <property type="nucleotide sequence ID" value="NZ_SPUM01000105.1"/>
</dbReference>
<sequence length="147" mass="15706">MSGKKQRPLSVNRGRAKPKAVPVSEDSLQTRAPGWVAPSGSEQTEVPLGQQGQVQTEGAEPGTQQTGWSSRQQAQRMQARGEEDRLGEPRQSGYGGAEQYQHAGSQESPTGPPGSQQSGPRHQPQKNPDEPPADVGSRPGHKGPSRR</sequence>
<dbReference type="Proteomes" id="UP000297258">
    <property type="component" value="Unassembled WGS sequence"/>
</dbReference>
<dbReference type="AlphaFoldDB" id="A0A4Y9SVR5"/>
<evidence type="ECO:0000256" key="1">
    <source>
        <dbReference type="SAM" id="MobiDB-lite"/>
    </source>
</evidence>
<feature type="compositionally biased region" description="Low complexity" evidence="1">
    <location>
        <begin position="104"/>
        <end position="122"/>
    </location>
</feature>
<proteinExistence type="predicted"/>
<dbReference type="OrthoDB" id="8759407at2"/>
<gene>
    <name evidence="2" type="ORF">E4O92_15405</name>
</gene>
<name>A0A4Y9SVR5_9BURK</name>
<feature type="region of interest" description="Disordered" evidence="1">
    <location>
        <begin position="1"/>
        <end position="147"/>
    </location>
</feature>
<evidence type="ECO:0000313" key="2">
    <source>
        <dbReference type="EMBL" id="TFW30885.1"/>
    </source>
</evidence>
<reference evidence="2 3" key="1">
    <citation type="submission" date="2019-03" db="EMBL/GenBank/DDBJ databases">
        <title>Draft genome of Massilia hortus sp. nov., a novel bacterial species of the Oxalobacteraceae family.</title>
        <authorList>
            <person name="Peta V."/>
            <person name="Raths R."/>
            <person name="Bucking H."/>
        </authorList>
    </citation>
    <scope>NUCLEOTIDE SEQUENCE [LARGE SCALE GENOMIC DNA]</scope>
    <source>
        <strain evidence="2 3">ONC3</strain>
    </source>
</reference>
<feature type="compositionally biased region" description="Basic and acidic residues" evidence="1">
    <location>
        <begin position="79"/>
        <end position="88"/>
    </location>
</feature>
<comment type="caution">
    <text evidence="2">The sequence shown here is derived from an EMBL/GenBank/DDBJ whole genome shotgun (WGS) entry which is preliminary data.</text>
</comment>
<dbReference type="EMBL" id="SPUM01000105">
    <property type="protein sequence ID" value="TFW30885.1"/>
    <property type="molecule type" value="Genomic_DNA"/>
</dbReference>